<dbReference type="STRING" id="83784.SAMN05192564_101536"/>
<keyword evidence="14" id="KW-1185">Reference proteome</keyword>
<protein>
    <recommendedName>
        <fullName evidence="12">Sensor protein KdpD transmembrane domain-containing protein</fullName>
    </recommendedName>
</protein>
<evidence type="ECO:0000256" key="11">
    <source>
        <dbReference type="SAM" id="Phobius"/>
    </source>
</evidence>
<evidence type="ECO:0000256" key="5">
    <source>
        <dbReference type="ARBA" id="ARBA00022741"/>
    </source>
</evidence>
<evidence type="ECO:0000256" key="10">
    <source>
        <dbReference type="ARBA" id="ARBA00023136"/>
    </source>
</evidence>
<dbReference type="GO" id="GO:0016020">
    <property type="term" value="C:membrane"/>
    <property type="evidence" value="ECO:0007669"/>
    <property type="project" value="UniProtKB-SubCell"/>
</dbReference>
<keyword evidence="4 11" id="KW-0812">Transmembrane</keyword>
<evidence type="ECO:0000259" key="12">
    <source>
        <dbReference type="Pfam" id="PF13493"/>
    </source>
</evidence>
<evidence type="ECO:0000256" key="3">
    <source>
        <dbReference type="ARBA" id="ARBA00022679"/>
    </source>
</evidence>
<reference evidence="14" key="1">
    <citation type="submission" date="2016-10" db="EMBL/GenBank/DDBJ databases">
        <authorList>
            <person name="Varghese N."/>
            <person name="Submissions S."/>
        </authorList>
    </citation>
    <scope>NUCLEOTIDE SEQUENCE [LARGE SCALE GENOMIC DNA]</scope>
    <source>
        <strain evidence="14">LMG 24000</strain>
    </source>
</reference>
<dbReference type="InterPro" id="IPR025201">
    <property type="entry name" value="KdpD_TM"/>
</dbReference>
<evidence type="ECO:0000313" key="14">
    <source>
        <dbReference type="Proteomes" id="UP000198638"/>
    </source>
</evidence>
<evidence type="ECO:0000256" key="4">
    <source>
        <dbReference type="ARBA" id="ARBA00022692"/>
    </source>
</evidence>
<gene>
    <name evidence="13" type="ORF">SAMN05192564_101536</name>
</gene>
<comment type="subcellular location">
    <subcellularLocation>
        <location evidence="1">Membrane</location>
        <topology evidence="1">Multi-pass membrane protein</topology>
    </subcellularLocation>
</comment>
<dbReference type="EMBL" id="FNRQ01000001">
    <property type="protein sequence ID" value="SEA17260.1"/>
    <property type="molecule type" value="Genomic_DNA"/>
</dbReference>
<evidence type="ECO:0000256" key="8">
    <source>
        <dbReference type="ARBA" id="ARBA00022989"/>
    </source>
</evidence>
<dbReference type="AlphaFoldDB" id="A0A1H3Z0T5"/>
<dbReference type="InterPro" id="IPR038318">
    <property type="entry name" value="KdpD_sf"/>
</dbReference>
<dbReference type="OrthoDB" id="8719061at2"/>
<evidence type="ECO:0000256" key="9">
    <source>
        <dbReference type="ARBA" id="ARBA00023012"/>
    </source>
</evidence>
<keyword evidence="9" id="KW-0902">Two-component regulatory system</keyword>
<evidence type="ECO:0000256" key="7">
    <source>
        <dbReference type="ARBA" id="ARBA00022840"/>
    </source>
</evidence>
<keyword evidence="7" id="KW-0067">ATP-binding</keyword>
<feature type="domain" description="Sensor protein KdpD transmembrane" evidence="12">
    <location>
        <begin position="17"/>
        <end position="119"/>
    </location>
</feature>
<organism evidence="13 14">
    <name type="scientific">Paraburkholderia sartisoli</name>
    <dbReference type="NCBI Taxonomy" id="83784"/>
    <lineage>
        <taxon>Bacteria</taxon>
        <taxon>Pseudomonadati</taxon>
        <taxon>Pseudomonadota</taxon>
        <taxon>Betaproteobacteria</taxon>
        <taxon>Burkholderiales</taxon>
        <taxon>Burkholderiaceae</taxon>
        <taxon>Paraburkholderia</taxon>
    </lineage>
</organism>
<keyword evidence="2" id="KW-0597">Phosphoprotein</keyword>
<keyword evidence="6" id="KW-0418">Kinase</keyword>
<feature type="transmembrane region" description="Helical" evidence="11">
    <location>
        <begin position="56"/>
        <end position="79"/>
    </location>
</feature>
<evidence type="ECO:0000256" key="1">
    <source>
        <dbReference type="ARBA" id="ARBA00004141"/>
    </source>
</evidence>
<proteinExistence type="predicted"/>
<evidence type="ECO:0000313" key="13">
    <source>
        <dbReference type="EMBL" id="SEA17260.1"/>
    </source>
</evidence>
<dbReference type="GO" id="GO:0000160">
    <property type="term" value="P:phosphorelay signal transduction system"/>
    <property type="evidence" value="ECO:0007669"/>
    <property type="project" value="UniProtKB-KW"/>
</dbReference>
<dbReference type="Pfam" id="PF13493">
    <property type="entry name" value="DUF4118"/>
    <property type="match status" value="1"/>
</dbReference>
<dbReference type="RefSeq" id="WP_090528583.1">
    <property type="nucleotide sequence ID" value="NZ_FNRQ01000001.1"/>
</dbReference>
<evidence type="ECO:0000256" key="6">
    <source>
        <dbReference type="ARBA" id="ARBA00022777"/>
    </source>
</evidence>
<keyword evidence="10 11" id="KW-0472">Membrane</keyword>
<dbReference type="Proteomes" id="UP000198638">
    <property type="component" value="Unassembled WGS sequence"/>
</dbReference>
<keyword evidence="8 11" id="KW-1133">Transmembrane helix</keyword>
<feature type="transmembrane region" description="Helical" evidence="11">
    <location>
        <begin position="91"/>
        <end position="110"/>
    </location>
</feature>
<dbReference type="GO" id="GO:0016301">
    <property type="term" value="F:kinase activity"/>
    <property type="evidence" value="ECO:0007669"/>
    <property type="project" value="UniProtKB-KW"/>
</dbReference>
<keyword evidence="3" id="KW-0808">Transferase</keyword>
<sequence>MQVQNSRRWAPRGARRWFVALAALCLASGVRLLLHPLLGPIMPGTAFSLAAVLVEYYFGLAPALTVMLAGLCIADYLFVPPYATFDVIDRHDVLFAVSYPLVALVFITLIERLRRAQFRALLITSVAQSRYEMLLRHDNERVLARRAIDETHRLLRHLSQYHKTFVLIQALERSPAQMSDGNARETAGAATGARAVSLPPAEIAPGPRFDDVEPDDIRRLSNALWPGPHRVRLRRGSARAAHASGGSTVAAGDGATALVDCICERFTTHAGDFLVLRIDD</sequence>
<evidence type="ECO:0000256" key="2">
    <source>
        <dbReference type="ARBA" id="ARBA00022553"/>
    </source>
</evidence>
<name>A0A1H3Z0T5_9BURK</name>
<accession>A0A1H3Z0T5</accession>
<dbReference type="GO" id="GO:0005524">
    <property type="term" value="F:ATP binding"/>
    <property type="evidence" value="ECO:0007669"/>
    <property type="project" value="UniProtKB-KW"/>
</dbReference>
<dbReference type="Gene3D" id="1.20.120.620">
    <property type="entry name" value="Backbone structure of the membrane domain of e. Coli histidine kinase receptor kdpd"/>
    <property type="match status" value="1"/>
</dbReference>
<keyword evidence="5" id="KW-0547">Nucleotide-binding</keyword>